<proteinExistence type="predicted"/>
<dbReference type="EMBL" id="CABVQT010000006">
    <property type="protein sequence ID" value="VWD16186.1"/>
    <property type="molecule type" value="Genomic_DNA"/>
</dbReference>
<reference evidence="1 2" key="1">
    <citation type="submission" date="2019-09" db="EMBL/GenBank/DDBJ databases">
        <authorList>
            <person name="Depoorter E."/>
        </authorList>
    </citation>
    <scope>NUCLEOTIDE SEQUENCE [LARGE SCALE GENOMIC DNA]</scope>
    <source>
        <strain evidence="1">R-71171</strain>
    </source>
</reference>
<sequence length="291" mass="33210">MRAWKLKNGDTFKDYGADAFLTMLKGIAFRDPIDRIIDDMITFSLVTGKIKKHEVKRESKAFRKKLLEMPGNLLLSSRSEKQKTWDYLRESYQSAVDGNTEAATSLWCWLEDYERLLLTLHFWNEIQENRITPEVWAAILCNTWQRGKTGCLLLKAVISTVEIVEMFMAASAKSLMAEDGEFEAYNSLPDTLEIWRGTSSEAGHQSTGMSWTLDPIQAEWFALFRSGSATPLLCRTVVEKKDILAAFDYEKEIVVNPVKLAKAASIDIKIIPNAKIRAPQVRKMLEDRQFA</sequence>
<dbReference type="Proteomes" id="UP000494182">
    <property type="component" value="Unassembled WGS sequence"/>
</dbReference>
<dbReference type="RefSeq" id="WP_174973446.1">
    <property type="nucleotide sequence ID" value="NZ_CABVQT010000006.1"/>
</dbReference>
<organism evidence="1 2">
    <name type="scientific">Burkholderia contaminans</name>
    <dbReference type="NCBI Taxonomy" id="488447"/>
    <lineage>
        <taxon>Bacteria</taxon>
        <taxon>Pseudomonadati</taxon>
        <taxon>Pseudomonadota</taxon>
        <taxon>Betaproteobacteria</taxon>
        <taxon>Burkholderiales</taxon>
        <taxon>Burkholderiaceae</taxon>
        <taxon>Burkholderia</taxon>
        <taxon>Burkholderia cepacia complex</taxon>
    </lineage>
</organism>
<name>A0A6P2Y7P6_9BURK</name>
<evidence type="ECO:0000313" key="1">
    <source>
        <dbReference type="EMBL" id="VWD16186.1"/>
    </source>
</evidence>
<evidence type="ECO:0000313" key="2">
    <source>
        <dbReference type="Proteomes" id="UP000494182"/>
    </source>
</evidence>
<dbReference type="AlphaFoldDB" id="A0A6P2Y7P6"/>
<gene>
    <name evidence="1" type="ORF">BCO71171_02857</name>
</gene>
<accession>A0A6P2Y7P6</accession>
<protein>
    <submittedName>
        <fullName evidence="1">Uncharacterized protein</fullName>
    </submittedName>
</protein>